<sequence length="329" mass="34397">MRKKIAIIAFISALVLTGCGNVTQAAQVPEATTAVTTTAEPTTEAATAAEEYKLIGKKAEGSDVLVADLENKTDKEIVSFTVKAETEEEYPENMLEEKDSFAKDEKRTLYYVPKKVSDITYGESDKIATLQYSVKIEFADKTEAVLHNFPFDDIDKLAEIHLEDGIAFIKYTSKSTKEKVDTKKSEEMAAVLPESTEAIHELDPDANNNIDASYVEEPTYAPAQQQAPAAQTPDTGCGSGFATNPDTGCGSGFATNPDTGCGSGFATNPDTGCGSGFATNPDAGCGSGFATNPDAGCGSGFATNPDAGCGSGFATNPDAGCGSGFVTNN</sequence>
<protein>
    <recommendedName>
        <fullName evidence="4">DUF5067 domain-containing protein</fullName>
    </recommendedName>
</protein>
<evidence type="ECO:0008006" key="4">
    <source>
        <dbReference type="Google" id="ProtNLM"/>
    </source>
</evidence>
<evidence type="ECO:0000256" key="1">
    <source>
        <dbReference type="SAM" id="SignalP"/>
    </source>
</evidence>
<evidence type="ECO:0000313" key="2">
    <source>
        <dbReference type="EMBL" id="SEH81545.1"/>
    </source>
</evidence>
<dbReference type="OrthoDB" id="1818409at2"/>
<feature type="chain" id="PRO_5010187266" description="DUF5067 domain-containing protein" evidence="1">
    <location>
        <begin position="26"/>
        <end position="329"/>
    </location>
</feature>
<dbReference type="EMBL" id="FNWV01000014">
    <property type="protein sequence ID" value="SEH81545.1"/>
    <property type="molecule type" value="Genomic_DNA"/>
</dbReference>
<proteinExistence type="predicted"/>
<evidence type="ECO:0000313" key="3">
    <source>
        <dbReference type="Proteomes" id="UP000183190"/>
    </source>
</evidence>
<dbReference type="AlphaFoldDB" id="A0A1H6L089"/>
<dbReference type="Proteomes" id="UP000183190">
    <property type="component" value="Unassembled WGS sequence"/>
</dbReference>
<reference evidence="2 3" key="1">
    <citation type="submission" date="2016-10" db="EMBL/GenBank/DDBJ databases">
        <authorList>
            <person name="de Groot N.N."/>
        </authorList>
    </citation>
    <scope>NUCLEOTIDE SEQUENCE [LARGE SCALE GENOMIC DNA]</scope>
    <source>
        <strain evidence="2 3">YAD2003</strain>
    </source>
</reference>
<accession>A0A1H6L089</accession>
<organism evidence="2 3">
    <name type="scientific">Ruminococcus flavefaciens</name>
    <dbReference type="NCBI Taxonomy" id="1265"/>
    <lineage>
        <taxon>Bacteria</taxon>
        <taxon>Bacillati</taxon>
        <taxon>Bacillota</taxon>
        <taxon>Clostridia</taxon>
        <taxon>Eubacteriales</taxon>
        <taxon>Oscillospiraceae</taxon>
        <taxon>Ruminococcus</taxon>
    </lineage>
</organism>
<keyword evidence="1" id="KW-0732">Signal</keyword>
<feature type="signal peptide" evidence="1">
    <location>
        <begin position="1"/>
        <end position="25"/>
    </location>
</feature>
<name>A0A1H6L089_RUMFL</name>
<dbReference type="PROSITE" id="PS51257">
    <property type="entry name" value="PROKAR_LIPOPROTEIN"/>
    <property type="match status" value="1"/>
</dbReference>
<gene>
    <name evidence="2" type="ORF">SAMN02910265_02852</name>
</gene>
<dbReference type="RefSeq" id="WP_074718558.1">
    <property type="nucleotide sequence ID" value="NZ_FNWV01000014.1"/>
</dbReference>